<dbReference type="Proteomes" id="UP000053676">
    <property type="component" value="Unassembled WGS sequence"/>
</dbReference>
<dbReference type="AlphaFoldDB" id="W2TP38"/>
<keyword evidence="3" id="KW-1185">Reference proteome</keyword>
<organism evidence="2 3">
    <name type="scientific">Necator americanus</name>
    <name type="common">Human hookworm</name>
    <dbReference type="NCBI Taxonomy" id="51031"/>
    <lineage>
        <taxon>Eukaryota</taxon>
        <taxon>Metazoa</taxon>
        <taxon>Ecdysozoa</taxon>
        <taxon>Nematoda</taxon>
        <taxon>Chromadorea</taxon>
        <taxon>Rhabditida</taxon>
        <taxon>Rhabditina</taxon>
        <taxon>Rhabditomorpha</taxon>
        <taxon>Strongyloidea</taxon>
        <taxon>Ancylostomatidae</taxon>
        <taxon>Bunostominae</taxon>
        <taxon>Necator</taxon>
    </lineage>
</organism>
<evidence type="ECO:0000313" key="2">
    <source>
        <dbReference type="EMBL" id="ETN83845.1"/>
    </source>
</evidence>
<proteinExistence type="predicted"/>
<dbReference type="OrthoDB" id="10627540at2759"/>
<reference evidence="3" key="1">
    <citation type="journal article" date="2014" name="Nat. Genet.">
        <title>Genome of the human hookworm Necator americanus.</title>
        <authorList>
            <person name="Tang Y.T."/>
            <person name="Gao X."/>
            <person name="Rosa B.A."/>
            <person name="Abubucker S."/>
            <person name="Hallsworth-Pepin K."/>
            <person name="Martin J."/>
            <person name="Tyagi R."/>
            <person name="Heizer E."/>
            <person name="Zhang X."/>
            <person name="Bhonagiri-Palsikar V."/>
            <person name="Minx P."/>
            <person name="Warren W.C."/>
            <person name="Wang Q."/>
            <person name="Zhan B."/>
            <person name="Hotez P.J."/>
            <person name="Sternberg P.W."/>
            <person name="Dougall A."/>
            <person name="Gaze S.T."/>
            <person name="Mulvenna J."/>
            <person name="Sotillo J."/>
            <person name="Ranganathan S."/>
            <person name="Rabelo E.M."/>
            <person name="Wilson R.K."/>
            <person name="Felgner P.L."/>
            <person name="Bethony J."/>
            <person name="Hawdon J.M."/>
            <person name="Gasser R.B."/>
            <person name="Loukas A."/>
            <person name="Mitreva M."/>
        </authorList>
    </citation>
    <scope>NUCLEOTIDE SEQUENCE [LARGE SCALE GENOMIC DNA]</scope>
</reference>
<dbReference type="EMBL" id="KI658067">
    <property type="protein sequence ID" value="ETN83845.1"/>
    <property type="molecule type" value="Genomic_DNA"/>
</dbReference>
<evidence type="ECO:0000313" key="3">
    <source>
        <dbReference type="Proteomes" id="UP000053676"/>
    </source>
</evidence>
<feature type="region of interest" description="Disordered" evidence="1">
    <location>
        <begin position="1"/>
        <end position="22"/>
    </location>
</feature>
<name>W2TP38_NECAM</name>
<feature type="region of interest" description="Disordered" evidence="1">
    <location>
        <begin position="72"/>
        <end position="103"/>
    </location>
</feature>
<sequence>MFTDKSQIKNTHKPGDPYGFPRKMRVVEGMDMDTSVSSSISECMLEYHEKENAIFNPIKVVPEIEGPIIKQSGGYLKETTPDTESARSGDGSTAPVKLQTFLM</sequence>
<dbReference type="KEGG" id="nai:NECAME_07137"/>
<gene>
    <name evidence="2" type="ORF">NECAME_07137</name>
</gene>
<protein>
    <submittedName>
        <fullName evidence="2">Uncharacterized protein</fullName>
    </submittedName>
</protein>
<accession>W2TP38</accession>
<evidence type="ECO:0000256" key="1">
    <source>
        <dbReference type="SAM" id="MobiDB-lite"/>
    </source>
</evidence>